<dbReference type="InterPro" id="IPR027291">
    <property type="entry name" value="Glyco_hydro_38_N_sf"/>
</dbReference>
<accession>A0A834G9C5</accession>
<dbReference type="InterPro" id="IPR011013">
    <property type="entry name" value="Gal_mutarotase_sf_dom"/>
</dbReference>
<keyword evidence="7" id="KW-1015">Disulfide bond</keyword>
<dbReference type="PANTHER" id="PTHR11607:SF61">
    <property type="entry name" value="ALPHA-MANNOSIDASE"/>
    <property type="match status" value="1"/>
</dbReference>
<dbReference type="GO" id="GO:0004559">
    <property type="term" value="F:alpha-mannosidase activity"/>
    <property type="evidence" value="ECO:0007669"/>
    <property type="project" value="UniProtKB-EC"/>
</dbReference>
<dbReference type="InterPro" id="IPR015341">
    <property type="entry name" value="Glyco_hydro_38_cen"/>
</dbReference>
<dbReference type="Pfam" id="PF07748">
    <property type="entry name" value="Glyco_hydro_38C"/>
    <property type="match status" value="2"/>
</dbReference>
<dbReference type="InterPro" id="IPR050843">
    <property type="entry name" value="Glycosyl_Hydrlase_38"/>
</dbReference>
<dbReference type="FunFam" id="1.20.1270.50:FF:000003">
    <property type="entry name" value="Alpha-mannosidase"/>
    <property type="match status" value="1"/>
</dbReference>
<dbReference type="GO" id="GO:0006013">
    <property type="term" value="P:mannose metabolic process"/>
    <property type="evidence" value="ECO:0007669"/>
    <property type="project" value="InterPro"/>
</dbReference>
<dbReference type="InterPro" id="IPR028995">
    <property type="entry name" value="Glyco_hydro_57/38_cen_sf"/>
</dbReference>
<dbReference type="FunFam" id="2.60.40.1180:FF:000030">
    <property type="entry name" value="Alpha-mannosidase"/>
    <property type="match status" value="1"/>
</dbReference>
<keyword evidence="13" id="KW-1185">Reference proteome</keyword>
<keyword evidence="4 10" id="KW-0479">Metal-binding</keyword>
<dbReference type="Gene3D" id="1.20.1270.50">
    <property type="entry name" value="Glycoside hydrolase family 38, central domain"/>
    <property type="match status" value="1"/>
</dbReference>
<dbReference type="Gene3D" id="2.60.40.1360">
    <property type="match status" value="1"/>
</dbReference>
<dbReference type="Pfam" id="PF09261">
    <property type="entry name" value="Alpha-mann_mid"/>
    <property type="match status" value="1"/>
</dbReference>
<evidence type="ECO:0000256" key="8">
    <source>
        <dbReference type="ARBA" id="ARBA00023180"/>
    </source>
</evidence>
<sequence length="911" mass="101118">MSSLLVSALTCVWVLICSHGVLGYVKYNTGGVIVDGKLNVHLVPHSHDDVGWLKTVDQYYVGSNNSIQGACVENVLDSVVVALHRNPNRKFVFAEMAFFQRWWEEQSVEVQEEVRKLVDGGQLEFVNGGWCMHDEAATHYIDMIDQTTLGHHALKTQFNTTPRAGWQIDPFGHSAVQAYLLGAELGFDSVHFARIDYQDRAKRKVDKSLEVIWRGSKTFGSSSQIFTNAFPVHYSPPSGFRFEVSDSDSIPVQDNPLLFDYNVEQRVDDFITAAITQDGRINALYSTPSMYTDAKNAANETWPLKTHDYFPYADHANAYWTGYFTSRPALKGYIRMLSGYYLAARQLEYMAGRRSSGPNTHSLGDALGIAQHHDAVSGTAKQHTTNDYGKRLAIGASEAEAVVNSALTCLANSTMKGPCATPLSTLSQCQLLNISFCPPTEKDIPEGKSLVVVAYNSLGWNRTDIIRIPVNDANLVVHDSMGNVINAQYVELDNVTSNLRDFYTKAYLGISPGKAPKYWILFQVSLPPLGWNTYFVSKASGKGKRWKSYVSNVDPSQNDTIEIGPGNLKLSFSVASGQLKRMFNSKTGVDIPVQQSYLWYGSSPGGTDNQSSGAYIFRPDGSTSVSRSVPIKVVHGSLVDEVHQQFDSWIYQVRDYREDWSLQVNQPVAGNYYPLNLGIFTTDNKSEFSVLVDRAVGGASINDGQVEIMLHRRMLFDDSRGVGEPLNETVCVGETSCEGLTIRGNYYIGIDQLGAGSRWRRTTGQEVYSPLLLAFTHEKQDDWTATHLLKATAMDPNYTLPPNVALVTLQELDDGSVLLRLGHLYEAGEDAEYSTLAKVELKKVFAGKTIKEVKEMSLSANQEKSQMKKMTWKVEGDNSGEPEAIRGGPVNDSDLVVELGPMEIRTFLLYF</sequence>
<dbReference type="GO" id="GO:0030246">
    <property type="term" value="F:carbohydrate binding"/>
    <property type="evidence" value="ECO:0007669"/>
    <property type="project" value="InterPro"/>
</dbReference>
<evidence type="ECO:0000256" key="5">
    <source>
        <dbReference type="ARBA" id="ARBA00022801"/>
    </source>
</evidence>
<protein>
    <recommendedName>
        <fullName evidence="3 10">Alpha-mannosidase</fullName>
        <ecNumber evidence="10">3.2.1.-</ecNumber>
    </recommendedName>
</protein>
<dbReference type="SMART" id="SM00872">
    <property type="entry name" value="Alpha-mann_mid"/>
    <property type="match status" value="1"/>
</dbReference>
<dbReference type="InterPro" id="IPR013780">
    <property type="entry name" value="Glyco_hydro_b"/>
</dbReference>
<evidence type="ECO:0000256" key="4">
    <source>
        <dbReference type="ARBA" id="ARBA00022723"/>
    </source>
</evidence>
<dbReference type="Pfam" id="PF17677">
    <property type="entry name" value="Glyco_hydro38C2"/>
    <property type="match status" value="1"/>
</dbReference>
<evidence type="ECO:0000256" key="10">
    <source>
        <dbReference type="RuleBase" id="RU361199"/>
    </source>
</evidence>
<comment type="caution">
    <text evidence="12">The sequence shown here is derived from an EMBL/GenBank/DDBJ whole genome shotgun (WGS) entry which is preliminary data.</text>
</comment>
<name>A0A834G9C5_RHOSS</name>
<dbReference type="InterPro" id="IPR000602">
    <property type="entry name" value="Glyco_hydro_38_N"/>
</dbReference>
<proteinExistence type="inferred from homology"/>
<dbReference type="FunFam" id="1.20.1270.50:FF:000002">
    <property type="entry name" value="Alpha-mannosidase"/>
    <property type="match status" value="1"/>
</dbReference>
<evidence type="ECO:0000313" key="12">
    <source>
        <dbReference type="EMBL" id="KAF7129175.1"/>
    </source>
</evidence>
<evidence type="ECO:0000256" key="1">
    <source>
        <dbReference type="ARBA" id="ARBA00000365"/>
    </source>
</evidence>
<dbReference type="FunFam" id="3.20.110.10:FF:000001">
    <property type="entry name" value="Alpha-mannosidase"/>
    <property type="match status" value="1"/>
</dbReference>
<dbReference type="AlphaFoldDB" id="A0A834G9C5"/>
<reference evidence="12" key="1">
    <citation type="submission" date="2019-11" db="EMBL/GenBank/DDBJ databases">
        <authorList>
            <person name="Liu Y."/>
            <person name="Hou J."/>
            <person name="Li T.-Q."/>
            <person name="Guan C.-H."/>
            <person name="Wu X."/>
            <person name="Wu H.-Z."/>
            <person name="Ling F."/>
            <person name="Zhang R."/>
            <person name="Shi X.-G."/>
            <person name="Ren J.-P."/>
            <person name="Chen E.-F."/>
            <person name="Sun J.-M."/>
        </authorList>
    </citation>
    <scope>NUCLEOTIDE SEQUENCE</scope>
    <source>
        <strain evidence="12">Adult_tree_wgs_1</strain>
        <tissue evidence="12">Leaves</tissue>
    </source>
</reference>
<dbReference type="InterPro" id="IPR041147">
    <property type="entry name" value="GH38_C"/>
</dbReference>
<dbReference type="OrthoDB" id="2016903at2759"/>
<dbReference type="Gene3D" id="2.60.40.1180">
    <property type="entry name" value="Golgi alpha-mannosidase II"/>
    <property type="match status" value="1"/>
</dbReference>
<dbReference type="PANTHER" id="PTHR11607">
    <property type="entry name" value="ALPHA-MANNOSIDASE"/>
    <property type="match status" value="1"/>
</dbReference>
<evidence type="ECO:0000256" key="2">
    <source>
        <dbReference type="ARBA" id="ARBA00009792"/>
    </source>
</evidence>
<keyword evidence="10" id="KW-0732">Signal</keyword>
<keyword evidence="6 10" id="KW-0862">Zinc</keyword>
<evidence type="ECO:0000256" key="6">
    <source>
        <dbReference type="ARBA" id="ARBA00022833"/>
    </source>
</evidence>
<dbReference type="CDD" id="cd10810">
    <property type="entry name" value="GH38N_AMII_LAM_like"/>
    <property type="match status" value="1"/>
</dbReference>
<dbReference type="Pfam" id="PF01074">
    <property type="entry name" value="Glyco_hydro_38N"/>
    <property type="match status" value="1"/>
</dbReference>
<dbReference type="Gene3D" id="2.70.98.30">
    <property type="entry name" value="Golgi alpha-mannosidase II, domain 4"/>
    <property type="match status" value="2"/>
</dbReference>
<dbReference type="InterPro" id="IPR011682">
    <property type="entry name" value="Glyco_hydro_38_C"/>
</dbReference>
<comment type="catalytic activity">
    <reaction evidence="1">
        <text>Hydrolysis of terminal, non-reducing alpha-D-mannose residues in alpha-D-mannosides.</text>
        <dbReference type="EC" id="3.2.1.24"/>
    </reaction>
</comment>
<evidence type="ECO:0000259" key="11">
    <source>
        <dbReference type="SMART" id="SM00872"/>
    </source>
</evidence>
<gene>
    <name evidence="12" type="ORF">RHSIM_Rhsim10G0210800</name>
</gene>
<evidence type="ECO:0000256" key="3">
    <source>
        <dbReference type="ARBA" id="ARBA00012752"/>
    </source>
</evidence>
<keyword evidence="8" id="KW-0325">Glycoprotein</keyword>
<feature type="signal peptide" evidence="10">
    <location>
        <begin position="1"/>
        <end position="23"/>
    </location>
</feature>
<dbReference type="EMBL" id="WJXA01000010">
    <property type="protein sequence ID" value="KAF7129175.1"/>
    <property type="molecule type" value="Genomic_DNA"/>
</dbReference>
<evidence type="ECO:0000256" key="9">
    <source>
        <dbReference type="ARBA" id="ARBA00023295"/>
    </source>
</evidence>
<keyword evidence="5 10" id="KW-0378">Hydrolase</keyword>
<dbReference type="Proteomes" id="UP000626092">
    <property type="component" value="Unassembled WGS sequence"/>
</dbReference>
<dbReference type="SUPFAM" id="SSF74650">
    <property type="entry name" value="Galactose mutarotase-like"/>
    <property type="match status" value="1"/>
</dbReference>
<dbReference type="EC" id="3.2.1.-" evidence="10"/>
<dbReference type="Gene3D" id="3.20.110.10">
    <property type="entry name" value="Glycoside hydrolase 38, N terminal domain"/>
    <property type="match status" value="1"/>
</dbReference>
<dbReference type="SUPFAM" id="SSF88713">
    <property type="entry name" value="Glycoside hydrolase/deacetylase"/>
    <property type="match status" value="1"/>
</dbReference>
<evidence type="ECO:0000256" key="7">
    <source>
        <dbReference type="ARBA" id="ARBA00023157"/>
    </source>
</evidence>
<dbReference type="GO" id="GO:0046872">
    <property type="term" value="F:metal ion binding"/>
    <property type="evidence" value="ECO:0007669"/>
    <property type="project" value="UniProtKB-KW"/>
</dbReference>
<dbReference type="SUPFAM" id="SSF88688">
    <property type="entry name" value="Families 57/38 glycoside transferase middle domain"/>
    <property type="match status" value="1"/>
</dbReference>
<organism evidence="12 13">
    <name type="scientific">Rhododendron simsii</name>
    <name type="common">Sims's rhododendron</name>
    <dbReference type="NCBI Taxonomy" id="118357"/>
    <lineage>
        <taxon>Eukaryota</taxon>
        <taxon>Viridiplantae</taxon>
        <taxon>Streptophyta</taxon>
        <taxon>Embryophyta</taxon>
        <taxon>Tracheophyta</taxon>
        <taxon>Spermatophyta</taxon>
        <taxon>Magnoliopsida</taxon>
        <taxon>eudicotyledons</taxon>
        <taxon>Gunneridae</taxon>
        <taxon>Pentapetalae</taxon>
        <taxon>asterids</taxon>
        <taxon>Ericales</taxon>
        <taxon>Ericaceae</taxon>
        <taxon>Ericoideae</taxon>
        <taxon>Rhodoreae</taxon>
        <taxon>Rhododendron</taxon>
    </lineage>
</organism>
<feature type="chain" id="PRO_5033092821" description="Alpha-mannosidase" evidence="10">
    <location>
        <begin position="24"/>
        <end position="911"/>
    </location>
</feature>
<feature type="domain" description="Glycoside hydrolase family 38 central" evidence="11">
    <location>
        <begin position="318"/>
        <end position="392"/>
    </location>
</feature>
<evidence type="ECO:0000313" key="13">
    <source>
        <dbReference type="Proteomes" id="UP000626092"/>
    </source>
</evidence>
<dbReference type="InterPro" id="IPR037094">
    <property type="entry name" value="Glyco_hydro_38_cen_sf"/>
</dbReference>
<comment type="similarity">
    <text evidence="2 10">Belongs to the glycosyl hydrolase 38 family.</text>
</comment>
<keyword evidence="9 10" id="KW-0326">Glycosidase</keyword>
<comment type="cofactor">
    <cofactor evidence="10">
        <name>Zn(2+)</name>
        <dbReference type="ChEBI" id="CHEBI:29105"/>
    </cofactor>
    <text evidence="10">Binds 1 zinc ion per subunit.</text>
</comment>
<dbReference type="FunFam" id="2.60.40.1360:FF:000001">
    <property type="entry name" value="Alpha-mannosidase"/>
    <property type="match status" value="1"/>
</dbReference>
<dbReference type="InterPro" id="IPR011330">
    <property type="entry name" value="Glyco_hydro/deAcase_b/a-brl"/>
</dbReference>